<dbReference type="InterPro" id="IPR036259">
    <property type="entry name" value="MFS_trans_sf"/>
</dbReference>
<keyword evidence="7 8" id="KW-0472">Membrane</keyword>
<keyword evidence="6 8" id="KW-1133">Transmembrane helix</keyword>
<feature type="transmembrane region" description="Helical" evidence="8">
    <location>
        <begin position="236"/>
        <end position="256"/>
    </location>
</feature>
<evidence type="ECO:0000256" key="2">
    <source>
        <dbReference type="ARBA" id="ARBA00022448"/>
    </source>
</evidence>
<dbReference type="FunFam" id="1.20.1250.20:FF:000218">
    <property type="entry name" value="facilitated trehalose transporter Tret1"/>
    <property type="match status" value="1"/>
</dbReference>
<gene>
    <name evidence="10" type="ORF">SK128_022158</name>
</gene>
<evidence type="ECO:0000313" key="10">
    <source>
        <dbReference type="EMBL" id="KAK7073316.1"/>
    </source>
</evidence>
<dbReference type="PANTHER" id="PTHR48021:SF1">
    <property type="entry name" value="GH07001P-RELATED"/>
    <property type="match status" value="1"/>
</dbReference>
<dbReference type="SUPFAM" id="SSF103473">
    <property type="entry name" value="MFS general substrate transporter"/>
    <property type="match status" value="1"/>
</dbReference>
<dbReference type="EMBL" id="JAXCGZ010013220">
    <property type="protein sequence ID" value="KAK7073316.1"/>
    <property type="molecule type" value="Genomic_DNA"/>
</dbReference>
<feature type="transmembrane region" description="Helical" evidence="8">
    <location>
        <begin position="297"/>
        <end position="322"/>
    </location>
</feature>
<keyword evidence="3" id="KW-1003">Cell membrane</keyword>
<feature type="transmembrane region" description="Helical" evidence="8">
    <location>
        <begin position="36"/>
        <end position="59"/>
    </location>
</feature>
<feature type="transmembrane region" description="Helical" evidence="8">
    <location>
        <begin position="115"/>
        <end position="136"/>
    </location>
</feature>
<evidence type="ECO:0000313" key="11">
    <source>
        <dbReference type="Proteomes" id="UP001381693"/>
    </source>
</evidence>
<feature type="transmembrane region" description="Helical" evidence="8">
    <location>
        <begin position="198"/>
        <end position="216"/>
    </location>
</feature>
<keyword evidence="4" id="KW-0762">Sugar transport</keyword>
<dbReference type="GO" id="GO:0022857">
    <property type="term" value="F:transmembrane transporter activity"/>
    <property type="evidence" value="ECO:0007669"/>
    <property type="project" value="InterPro"/>
</dbReference>
<evidence type="ECO:0000256" key="4">
    <source>
        <dbReference type="ARBA" id="ARBA00022597"/>
    </source>
</evidence>
<comment type="caution">
    <text evidence="10">The sequence shown here is derived from an EMBL/GenBank/DDBJ whole genome shotgun (WGS) entry which is preliminary data.</text>
</comment>
<keyword evidence="11" id="KW-1185">Reference proteome</keyword>
<dbReference type="PRINTS" id="PR00171">
    <property type="entry name" value="SUGRTRNSPORT"/>
</dbReference>
<keyword evidence="2" id="KW-0813">Transport</keyword>
<dbReference type="PROSITE" id="PS00217">
    <property type="entry name" value="SUGAR_TRANSPORT_2"/>
    <property type="match status" value="1"/>
</dbReference>
<dbReference type="InterPro" id="IPR050549">
    <property type="entry name" value="MFS_Trehalose_Transporter"/>
</dbReference>
<dbReference type="PROSITE" id="PS50850">
    <property type="entry name" value="MFS"/>
    <property type="match status" value="1"/>
</dbReference>
<dbReference type="InterPro" id="IPR005829">
    <property type="entry name" value="Sugar_transporter_CS"/>
</dbReference>
<reference evidence="10 11" key="1">
    <citation type="submission" date="2023-11" db="EMBL/GenBank/DDBJ databases">
        <title>Halocaridina rubra genome assembly.</title>
        <authorList>
            <person name="Smith C."/>
        </authorList>
    </citation>
    <scope>NUCLEOTIDE SEQUENCE [LARGE SCALE GENOMIC DNA]</scope>
    <source>
        <strain evidence="10">EP-1</strain>
        <tissue evidence="10">Whole</tissue>
    </source>
</reference>
<dbReference type="Proteomes" id="UP001381693">
    <property type="component" value="Unassembled WGS sequence"/>
</dbReference>
<evidence type="ECO:0000256" key="7">
    <source>
        <dbReference type="ARBA" id="ARBA00023136"/>
    </source>
</evidence>
<dbReference type="GO" id="GO:0005886">
    <property type="term" value="C:plasma membrane"/>
    <property type="evidence" value="ECO:0007669"/>
    <property type="project" value="UniProtKB-SubCell"/>
</dbReference>
<feature type="transmembrane region" description="Helical" evidence="8">
    <location>
        <begin position="366"/>
        <end position="385"/>
    </location>
</feature>
<keyword evidence="5 8" id="KW-0812">Transmembrane</keyword>
<evidence type="ECO:0000256" key="1">
    <source>
        <dbReference type="ARBA" id="ARBA00004651"/>
    </source>
</evidence>
<sequence length="394" mass="42041">MKLLIPGSLLTFCTIPGAWFMAPLNAILGRRPTMVISAILTIFGWLAVALMPGSIGILVGRAISGIAAGGISVSVNTYGIEMADPEVRGLMSIIINNGILAGQVVTMGLGYGLRYYGVALVNLFLPLMFLISQIWLPESPSFLVVKGREAQARKVLMHLRGSSANTDMEVKKLKDMNQKDLGKSLAWRELFSRQSLKSGVIVTTLFILMHFTGYLVVSSNASRIFANAGSSVDDGVAAIIICAVQLCAGVGAGFLIDRLGRKKSLMLSNAIMCIPLAILATYVGVVNTEGDEVQTYGWIPLACLMISQAGVAVGVNPVPYILSSEYFPTSIRSQASSICYTFGTLAGVAALQLYTPMLEGMTQTGLYAFYACVCALGILFAYFVVRETKGELVG</sequence>
<feature type="transmembrane region" description="Helical" evidence="8">
    <location>
        <begin position="265"/>
        <end position="285"/>
    </location>
</feature>
<dbReference type="PROSITE" id="PS00216">
    <property type="entry name" value="SUGAR_TRANSPORT_1"/>
    <property type="match status" value="1"/>
</dbReference>
<organism evidence="10 11">
    <name type="scientific">Halocaridina rubra</name>
    <name type="common">Hawaiian red shrimp</name>
    <dbReference type="NCBI Taxonomy" id="373956"/>
    <lineage>
        <taxon>Eukaryota</taxon>
        <taxon>Metazoa</taxon>
        <taxon>Ecdysozoa</taxon>
        <taxon>Arthropoda</taxon>
        <taxon>Crustacea</taxon>
        <taxon>Multicrustacea</taxon>
        <taxon>Malacostraca</taxon>
        <taxon>Eumalacostraca</taxon>
        <taxon>Eucarida</taxon>
        <taxon>Decapoda</taxon>
        <taxon>Pleocyemata</taxon>
        <taxon>Caridea</taxon>
        <taxon>Atyoidea</taxon>
        <taxon>Atyidae</taxon>
        <taxon>Halocaridina</taxon>
    </lineage>
</organism>
<evidence type="ECO:0000256" key="5">
    <source>
        <dbReference type="ARBA" id="ARBA00022692"/>
    </source>
</evidence>
<feature type="transmembrane region" description="Helical" evidence="8">
    <location>
        <begin position="334"/>
        <end position="354"/>
    </location>
</feature>
<evidence type="ECO:0000256" key="8">
    <source>
        <dbReference type="SAM" id="Phobius"/>
    </source>
</evidence>
<dbReference type="InterPro" id="IPR020846">
    <property type="entry name" value="MFS_dom"/>
</dbReference>
<evidence type="ECO:0000259" key="9">
    <source>
        <dbReference type="PROSITE" id="PS50850"/>
    </source>
</evidence>
<accession>A0AAN8WZG5</accession>
<proteinExistence type="predicted"/>
<dbReference type="InterPro" id="IPR005828">
    <property type="entry name" value="MFS_sugar_transport-like"/>
</dbReference>
<name>A0AAN8WZG5_HALRR</name>
<evidence type="ECO:0000256" key="3">
    <source>
        <dbReference type="ARBA" id="ARBA00022475"/>
    </source>
</evidence>
<comment type="subcellular location">
    <subcellularLocation>
        <location evidence="1">Cell membrane</location>
        <topology evidence="1">Multi-pass membrane protein</topology>
    </subcellularLocation>
</comment>
<dbReference type="AlphaFoldDB" id="A0AAN8WZG5"/>
<feature type="transmembrane region" description="Helical" evidence="8">
    <location>
        <begin position="90"/>
        <end position="109"/>
    </location>
</feature>
<protein>
    <recommendedName>
        <fullName evidence="9">Major facilitator superfamily (MFS) profile domain-containing protein</fullName>
    </recommendedName>
</protein>
<dbReference type="Gene3D" id="1.20.1250.20">
    <property type="entry name" value="MFS general substrate transporter like domains"/>
    <property type="match status" value="1"/>
</dbReference>
<evidence type="ECO:0000256" key="6">
    <source>
        <dbReference type="ARBA" id="ARBA00022989"/>
    </source>
</evidence>
<feature type="domain" description="Major facilitator superfamily (MFS) profile" evidence="9">
    <location>
        <begin position="1"/>
        <end position="389"/>
    </location>
</feature>
<dbReference type="Pfam" id="PF00083">
    <property type="entry name" value="Sugar_tr"/>
    <property type="match status" value="1"/>
</dbReference>
<dbReference type="PANTHER" id="PTHR48021">
    <property type="match status" value="1"/>
</dbReference>
<dbReference type="InterPro" id="IPR003663">
    <property type="entry name" value="Sugar/inositol_transpt"/>
</dbReference>